<evidence type="ECO:0000313" key="2">
    <source>
        <dbReference type="EMBL" id="MDU0346622.1"/>
    </source>
</evidence>
<proteinExistence type="predicted"/>
<sequence>MRVRAVTTSLAVVAALLIGPAPARADIRADPLDQTVSTPALADCSSITATGREYARLHGIALCGADTTPASQPLRTEQVGGEECGTTTLVMTSRGGGVVTVQWRVESITGPVLGVELDVTTAGRTGDSVHRFVDHAATQRARRSLVVLLGVGRAAATVSGTVTTFLATCRIAPASVRIHVR</sequence>
<feature type="signal peptide" evidence="1">
    <location>
        <begin position="1"/>
        <end position="25"/>
    </location>
</feature>
<evidence type="ECO:0000256" key="1">
    <source>
        <dbReference type="SAM" id="SignalP"/>
    </source>
</evidence>
<protein>
    <recommendedName>
        <fullName evidence="4">Ig-like domain-containing protein</fullName>
    </recommendedName>
</protein>
<evidence type="ECO:0000313" key="3">
    <source>
        <dbReference type="Proteomes" id="UP001261125"/>
    </source>
</evidence>
<organism evidence="2 3">
    <name type="scientific">Microbacterium phycohabitans</name>
    <dbReference type="NCBI Taxonomy" id="3075993"/>
    <lineage>
        <taxon>Bacteria</taxon>
        <taxon>Bacillati</taxon>
        <taxon>Actinomycetota</taxon>
        <taxon>Actinomycetes</taxon>
        <taxon>Micrococcales</taxon>
        <taxon>Microbacteriaceae</taxon>
        <taxon>Microbacterium</taxon>
    </lineage>
</organism>
<name>A0ABU3SP46_9MICO</name>
<dbReference type="RefSeq" id="WP_316004887.1">
    <property type="nucleotide sequence ID" value="NZ_JAWDIT010000004.1"/>
</dbReference>
<dbReference type="Proteomes" id="UP001261125">
    <property type="component" value="Unassembled WGS sequence"/>
</dbReference>
<evidence type="ECO:0008006" key="4">
    <source>
        <dbReference type="Google" id="ProtNLM"/>
    </source>
</evidence>
<feature type="chain" id="PRO_5045056899" description="Ig-like domain-containing protein" evidence="1">
    <location>
        <begin position="26"/>
        <end position="181"/>
    </location>
</feature>
<comment type="caution">
    <text evidence="2">The sequence shown here is derived from an EMBL/GenBank/DDBJ whole genome shotgun (WGS) entry which is preliminary data.</text>
</comment>
<gene>
    <name evidence="2" type="ORF">RWH44_13040</name>
</gene>
<keyword evidence="3" id="KW-1185">Reference proteome</keyword>
<reference evidence="2 3" key="1">
    <citation type="submission" date="2023-09" db="EMBL/GenBank/DDBJ databases">
        <title>Microbacterium fusihabitans sp. nov., Microbacterium phycihabitans sp. nov., and Microbacterium cervinum sp. nov., isolated from dried seaweeds of beach.</title>
        <authorList>
            <person name="Lee S.D."/>
        </authorList>
    </citation>
    <scope>NUCLEOTIDE SEQUENCE [LARGE SCALE GENOMIC DNA]</scope>
    <source>
        <strain evidence="2 3">KSW2-29</strain>
    </source>
</reference>
<keyword evidence="1" id="KW-0732">Signal</keyword>
<dbReference type="EMBL" id="JAWDIT010000004">
    <property type="protein sequence ID" value="MDU0346622.1"/>
    <property type="molecule type" value="Genomic_DNA"/>
</dbReference>
<accession>A0ABU3SP46</accession>